<dbReference type="RefSeq" id="WP_107351878.1">
    <property type="nucleotide sequence ID" value="NZ_PYMH01000030.1"/>
</dbReference>
<accession>A0A2T3IHN2</accession>
<organism evidence="1 2">
    <name type="scientific">Photobacterium lutimaris</name>
    <dbReference type="NCBI Taxonomy" id="388278"/>
    <lineage>
        <taxon>Bacteria</taxon>
        <taxon>Pseudomonadati</taxon>
        <taxon>Pseudomonadota</taxon>
        <taxon>Gammaproteobacteria</taxon>
        <taxon>Vibrionales</taxon>
        <taxon>Vibrionaceae</taxon>
        <taxon>Photobacterium</taxon>
    </lineage>
</organism>
<sequence length="85" mass="9807">MNFEGWNKYVACFEDNFESCTFKDELLCKCGGNRDIAISIYYHSRDNSLKWMDSPIPALENKIPSKEISAGRADAVRQVIWRIPC</sequence>
<comment type="caution">
    <text evidence="1">The sequence shown here is derived from an EMBL/GenBank/DDBJ whole genome shotgun (WGS) entry which is preliminary data.</text>
</comment>
<evidence type="ECO:0000313" key="1">
    <source>
        <dbReference type="EMBL" id="PSU27156.1"/>
    </source>
</evidence>
<dbReference type="Proteomes" id="UP000241222">
    <property type="component" value="Unassembled WGS sequence"/>
</dbReference>
<dbReference type="AlphaFoldDB" id="A0A2T3IHN2"/>
<dbReference type="EMBL" id="PYMH01000030">
    <property type="protein sequence ID" value="PSU27156.1"/>
    <property type="molecule type" value="Genomic_DNA"/>
</dbReference>
<keyword evidence="2" id="KW-1185">Reference proteome</keyword>
<proteinExistence type="predicted"/>
<gene>
    <name evidence="1" type="ORF">C9I99_26735</name>
</gene>
<protein>
    <submittedName>
        <fullName evidence="1">Uncharacterized protein</fullName>
    </submittedName>
</protein>
<dbReference type="OrthoDB" id="6058653at2"/>
<name>A0A2T3IHN2_9GAMM</name>
<reference evidence="1 2" key="1">
    <citation type="submission" date="2018-03" db="EMBL/GenBank/DDBJ databases">
        <title>Whole genome sequencing of Histamine producing bacteria.</title>
        <authorList>
            <person name="Butler K."/>
        </authorList>
    </citation>
    <scope>NUCLEOTIDE SEQUENCE [LARGE SCALE GENOMIC DNA]</scope>
    <source>
        <strain evidence="1 2">JCM 13586</strain>
    </source>
</reference>
<evidence type="ECO:0000313" key="2">
    <source>
        <dbReference type="Proteomes" id="UP000241222"/>
    </source>
</evidence>